<dbReference type="Proteomes" id="UP000308196">
    <property type="component" value="Chromosome"/>
</dbReference>
<dbReference type="PROSITE" id="PS50109">
    <property type="entry name" value="HIS_KIN"/>
    <property type="match status" value="1"/>
</dbReference>
<protein>
    <submittedName>
        <fullName evidence="8">Sensor protein degS</fullName>
        <ecNumber evidence="8">2.7.13.3</ecNumber>
    </submittedName>
</protein>
<dbReference type="EC" id="2.7.13.3" evidence="8"/>
<evidence type="ECO:0000313" key="8">
    <source>
        <dbReference type="EMBL" id="VTR34487.1"/>
    </source>
</evidence>
<sequence length="661" mass="73790">MSRIFYLFIVCLLTAGMLLCSPSCLCLTIPDKLTISCAEPPLPQDQDSTQIAALINRAKEHDSKGSPDSAEYYFKHAGKLAEKLANSHGRLLYAGNYGVFLYNQTRFSEAMIFARMALEISQQLQDLPRMAAAYNLIALQHQALGRLKDASEQLIKALDIAATLPRPTAKDSSDRRKYLNNLSSLSMDLNDPEKGLRYARQSFEIARLQRDTVAIGNSLVNIMVAEAIMGRFSEAIRHGHQYLAIGRSNNDAQMQIKALNNLGDVYRMQKRYTLSLQTFQRALALRPKSLLGHEVYTLWGISKVFSEKGDLNQAGQYFKKALKLSKTQLAAPQLIELLQAGAAINEGLGNYKHALELYRMQTQLKDSLSIQEAKRNIEELEIRYQTAEARNNITKRDLKILEQSMLLDKKNKWHIIFILCITILIITLVTLWLLHIQKQKIQRSRIRIKLIEAQLAGEEKEKARTAKELHDGVASILSAAKLHINALENIPYSGMLRDVSSLIDIAIGEIRSISHNLAPEIILKEGFSQAIQSFCQRINASGFPLHCYMSGELPTLDKSAQLSIYRIIQECVTNMLKHADATAGIIQVMACHEQLLITIEDDGRGFDTAHVSSGGIGLDSLKARVEKLQGNMDIRSSAKGTSIFIEINSGRSADSVVGRLN</sequence>
<dbReference type="InterPro" id="IPR050482">
    <property type="entry name" value="Sensor_HK_TwoCompSys"/>
</dbReference>
<feature type="repeat" description="TPR" evidence="4">
    <location>
        <begin position="256"/>
        <end position="289"/>
    </location>
</feature>
<dbReference type="InterPro" id="IPR011990">
    <property type="entry name" value="TPR-like_helical_dom_sf"/>
</dbReference>
<feature type="transmembrane region" description="Helical" evidence="6">
    <location>
        <begin position="413"/>
        <end position="434"/>
    </location>
</feature>
<evidence type="ECO:0000259" key="7">
    <source>
        <dbReference type="PROSITE" id="PS50109"/>
    </source>
</evidence>
<evidence type="ECO:0000256" key="2">
    <source>
        <dbReference type="ARBA" id="ARBA00022777"/>
    </source>
</evidence>
<dbReference type="STRING" id="1123265.GCA_000686625_01774"/>
<dbReference type="Pfam" id="PF13424">
    <property type="entry name" value="TPR_12"/>
    <property type="match status" value="1"/>
</dbReference>
<evidence type="ECO:0000256" key="5">
    <source>
        <dbReference type="SAM" id="Coils"/>
    </source>
</evidence>
<dbReference type="Gene3D" id="1.25.40.10">
    <property type="entry name" value="Tetratricopeptide repeat domain"/>
    <property type="match status" value="2"/>
</dbReference>
<dbReference type="Pfam" id="PF02518">
    <property type="entry name" value="HATPase_c"/>
    <property type="match status" value="1"/>
</dbReference>
<evidence type="ECO:0000256" key="6">
    <source>
        <dbReference type="SAM" id="Phobius"/>
    </source>
</evidence>
<dbReference type="KEGG" id="stha:NCTC11429_01337"/>
<evidence type="ECO:0000256" key="3">
    <source>
        <dbReference type="ARBA" id="ARBA00023012"/>
    </source>
</evidence>
<dbReference type="InterPro" id="IPR019734">
    <property type="entry name" value="TPR_rpt"/>
</dbReference>
<dbReference type="InterPro" id="IPR011712">
    <property type="entry name" value="Sig_transdc_His_kin_sub3_dim/P"/>
</dbReference>
<feature type="domain" description="Histidine kinase" evidence="7">
    <location>
        <begin position="564"/>
        <end position="651"/>
    </location>
</feature>
<gene>
    <name evidence="8" type="primary">degS_1</name>
    <name evidence="8" type="ORF">NCTC11429_01337</name>
</gene>
<proteinExistence type="predicted"/>
<name>A0A4U9UNS8_9SPHI</name>
<dbReference type="SMART" id="SM00028">
    <property type="entry name" value="TPR"/>
    <property type="match status" value="6"/>
</dbReference>
<evidence type="ECO:0000313" key="9">
    <source>
        <dbReference type="Proteomes" id="UP000308196"/>
    </source>
</evidence>
<dbReference type="GO" id="GO:0000155">
    <property type="term" value="F:phosphorelay sensor kinase activity"/>
    <property type="evidence" value="ECO:0007669"/>
    <property type="project" value="InterPro"/>
</dbReference>
<feature type="coiled-coil region" evidence="5">
    <location>
        <begin position="370"/>
        <end position="404"/>
    </location>
</feature>
<keyword evidence="6" id="KW-0472">Membrane</keyword>
<dbReference type="Gene3D" id="3.30.565.10">
    <property type="entry name" value="Histidine kinase-like ATPase, C-terminal domain"/>
    <property type="match status" value="1"/>
</dbReference>
<dbReference type="CDD" id="cd16917">
    <property type="entry name" value="HATPase_UhpB-NarQ-NarX-like"/>
    <property type="match status" value="1"/>
</dbReference>
<dbReference type="InterPro" id="IPR036890">
    <property type="entry name" value="HATPase_C_sf"/>
</dbReference>
<dbReference type="InterPro" id="IPR003594">
    <property type="entry name" value="HATPase_dom"/>
</dbReference>
<keyword evidence="5" id="KW-0175">Coiled coil</keyword>
<dbReference type="SUPFAM" id="SSF48452">
    <property type="entry name" value="TPR-like"/>
    <property type="match status" value="2"/>
</dbReference>
<dbReference type="RefSeq" id="WP_081817822.1">
    <property type="nucleotide sequence ID" value="NZ_LR590484.1"/>
</dbReference>
<accession>A0A4U9UNS8</accession>
<dbReference type="Pfam" id="PF07730">
    <property type="entry name" value="HisKA_3"/>
    <property type="match status" value="1"/>
</dbReference>
<dbReference type="InterPro" id="IPR005467">
    <property type="entry name" value="His_kinase_dom"/>
</dbReference>
<feature type="coiled-coil region" evidence="5">
    <location>
        <begin position="441"/>
        <end position="468"/>
    </location>
</feature>
<dbReference type="SUPFAM" id="SSF55874">
    <property type="entry name" value="ATPase domain of HSP90 chaperone/DNA topoisomerase II/histidine kinase"/>
    <property type="match status" value="1"/>
</dbReference>
<keyword evidence="6" id="KW-0812">Transmembrane</keyword>
<dbReference type="PROSITE" id="PS50005">
    <property type="entry name" value="TPR"/>
    <property type="match status" value="2"/>
</dbReference>
<evidence type="ECO:0000256" key="4">
    <source>
        <dbReference type="PROSITE-ProRule" id="PRU00339"/>
    </source>
</evidence>
<dbReference type="EMBL" id="LR590484">
    <property type="protein sequence ID" value="VTR34487.1"/>
    <property type="molecule type" value="Genomic_DNA"/>
</dbReference>
<evidence type="ECO:0000256" key="1">
    <source>
        <dbReference type="ARBA" id="ARBA00022679"/>
    </source>
</evidence>
<dbReference type="SMART" id="SM00387">
    <property type="entry name" value="HATPase_c"/>
    <property type="match status" value="1"/>
</dbReference>
<keyword evidence="1 8" id="KW-0808">Transferase</keyword>
<reference evidence="8 9" key="1">
    <citation type="submission" date="2019-05" db="EMBL/GenBank/DDBJ databases">
        <authorList>
            <consortium name="Pathogen Informatics"/>
        </authorList>
    </citation>
    <scope>NUCLEOTIDE SEQUENCE [LARGE SCALE GENOMIC DNA]</scope>
    <source>
        <strain evidence="8 9">NCTC11429</strain>
    </source>
</reference>
<keyword evidence="2" id="KW-0418">Kinase</keyword>
<organism evidence="8 9">
    <name type="scientific">Sphingobacterium thalpophilum</name>
    <dbReference type="NCBI Taxonomy" id="259"/>
    <lineage>
        <taxon>Bacteria</taxon>
        <taxon>Pseudomonadati</taxon>
        <taxon>Bacteroidota</taxon>
        <taxon>Sphingobacteriia</taxon>
        <taxon>Sphingobacteriales</taxon>
        <taxon>Sphingobacteriaceae</taxon>
        <taxon>Sphingobacterium</taxon>
    </lineage>
</organism>
<dbReference type="GeneID" id="78462106"/>
<dbReference type="AlphaFoldDB" id="A0A4U9UNS8"/>
<keyword evidence="6" id="KW-1133">Transmembrane helix</keyword>
<keyword evidence="4" id="KW-0802">TPR repeat</keyword>
<dbReference type="GO" id="GO:0016020">
    <property type="term" value="C:membrane"/>
    <property type="evidence" value="ECO:0007669"/>
    <property type="project" value="InterPro"/>
</dbReference>
<keyword evidence="3" id="KW-0902">Two-component regulatory system</keyword>
<feature type="repeat" description="TPR" evidence="4">
    <location>
        <begin position="295"/>
        <end position="328"/>
    </location>
</feature>
<dbReference type="GO" id="GO:0046983">
    <property type="term" value="F:protein dimerization activity"/>
    <property type="evidence" value="ECO:0007669"/>
    <property type="project" value="InterPro"/>
</dbReference>
<dbReference type="Gene3D" id="1.20.5.1930">
    <property type="match status" value="1"/>
</dbReference>
<dbReference type="PANTHER" id="PTHR24421">
    <property type="entry name" value="NITRATE/NITRITE SENSOR PROTEIN NARX-RELATED"/>
    <property type="match status" value="1"/>
</dbReference>